<dbReference type="InterPro" id="IPR035426">
    <property type="entry name" value="Gemin2/Brr1"/>
</dbReference>
<feature type="compositionally biased region" description="Basic and acidic residues" evidence="1">
    <location>
        <begin position="68"/>
        <end position="77"/>
    </location>
</feature>
<gene>
    <name evidence="2" type="ORF">K458DRAFT_490595</name>
</gene>
<reference evidence="2" key="1">
    <citation type="journal article" date="2020" name="Stud. Mycol.">
        <title>101 Dothideomycetes genomes: a test case for predicting lifestyles and emergence of pathogens.</title>
        <authorList>
            <person name="Haridas S."/>
            <person name="Albert R."/>
            <person name="Binder M."/>
            <person name="Bloem J."/>
            <person name="Labutti K."/>
            <person name="Salamov A."/>
            <person name="Andreopoulos B."/>
            <person name="Baker S."/>
            <person name="Barry K."/>
            <person name="Bills G."/>
            <person name="Bluhm B."/>
            <person name="Cannon C."/>
            <person name="Castanera R."/>
            <person name="Culley D."/>
            <person name="Daum C."/>
            <person name="Ezra D."/>
            <person name="Gonzalez J."/>
            <person name="Henrissat B."/>
            <person name="Kuo A."/>
            <person name="Liang C."/>
            <person name="Lipzen A."/>
            <person name="Lutzoni F."/>
            <person name="Magnuson J."/>
            <person name="Mondo S."/>
            <person name="Nolan M."/>
            <person name="Ohm R."/>
            <person name="Pangilinan J."/>
            <person name="Park H.-J."/>
            <person name="Ramirez L."/>
            <person name="Alfaro M."/>
            <person name="Sun H."/>
            <person name="Tritt A."/>
            <person name="Yoshinaga Y."/>
            <person name="Zwiers L.-H."/>
            <person name="Turgeon B."/>
            <person name="Goodwin S."/>
            <person name="Spatafora J."/>
            <person name="Crous P."/>
            <person name="Grigoriev I."/>
        </authorList>
    </citation>
    <scope>NUCLEOTIDE SEQUENCE</scope>
    <source>
        <strain evidence="2">CBS 122367</strain>
    </source>
</reference>
<dbReference type="Pfam" id="PF04938">
    <property type="entry name" value="SIP1"/>
    <property type="match status" value="1"/>
</dbReference>
<dbReference type="AlphaFoldDB" id="A0A6G1INE4"/>
<feature type="region of interest" description="Disordered" evidence="1">
    <location>
        <begin position="393"/>
        <end position="597"/>
    </location>
</feature>
<feature type="compositionally biased region" description="Acidic residues" evidence="1">
    <location>
        <begin position="340"/>
        <end position="355"/>
    </location>
</feature>
<feature type="compositionally biased region" description="Acidic residues" evidence="1">
    <location>
        <begin position="582"/>
        <end position="597"/>
    </location>
</feature>
<dbReference type="EMBL" id="MU005603">
    <property type="protein sequence ID" value="KAF2679510.1"/>
    <property type="molecule type" value="Genomic_DNA"/>
</dbReference>
<feature type="region of interest" description="Disordered" evidence="1">
    <location>
        <begin position="1"/>
        <end position="93"/>
    </location>
</feature>
<feature type="compositionally biased region" description="Basic and acidic residues" evidence="1">
    <location>
        <begin position="401"/>
        <end position="417"/>
    </location>
</feature>
<feature type="region of interest" description="Disordered" evidence="1">
    <location>
        <begin position="332"/>
        <end position="355"/>
    </location>
</feature>
<proteinExistence type="predicted"/>
<evidence type="ECO:0000313" key="2">
    <source>
        <dbReference type="EMBL" id="KAF2679510.1"/>
    </source>
</evidence>
<feature type="compositionally biased region" description="Polar residues" evidence="1">
    <location>
        <begin position="31"/>
        <end position="44"/>
    </location>
</feature>
<keyword evidence="3" id="KW-1185">Reference proteome</keyword>
<organism evidence="2 3">
    <name type="scientific">Lentithecium fluviatile CBS 122367</name>
    <dbReference type="NCBI Taxonomy" id="1168545"/>
    <lineage>
        <taxon>Eukaryota</taxon>
        <taxon>Fungi</taxon>
        <taxon>Dikarya</taxon>
        <taxon>Ascomycota</taxon>
        <taxon>Pezizomycotina</taxon>
        <taxon>Dothideomycetes</taxon>
        <taxon>Pleosporomycetidae</taxon>
        <taxon>Pleosporales</taxon>
        <taxon>Massarineae</taxon>
        <taxon>Lentitheciaceae</taxon>
        <taxon>Lentithecium</taxon>
    </lineage>
</organism>
<feature type="compositionally biased region" description="Basic residues" evidence="1">
    <location>
        <begin position="472"/>
        <end position="481"/>
    </location>
</feature>
<protein>
    <submittedName>
        <fullName evidence="2">Uncharacterized protein</fullName>
    </submittedName>
</protein>
<dbReference type="Gene3D" id="1.20.58.1070">
    <property type="match status" value="1"/>
</dbReference>
<evidence type="ECO:0000313" key="3">
    <source>
        <dbReference type="Proteomes" id="UP000799291"/>
    </source>
</evidence>
<evidence type="ECO:0000256" key="1">
    <source>
        <dbReference type="SAM" id="MobiDB-lite"/>
    </source>
</evidence>
<accession>A0A6G1INE4</accession>
<dbReference type="GO" id="GO:0000387">
    <property type="term" value="P:spliceosomal snRNP assembly"/>
    <property type="evidence" value="ECO:0007669"/>
    <property type="project" value="InterPro"/>
</dbReference>
<dbReference type="Proteomes" id="UP000799291">
    <property type="component" value="Unassembled WGS sequence"/>
</dbReference>
<dbReference type="OrthoDB" id="428895at2759"/>
<feature type="compositionally biased region" description="Basic and acidic residues" evidence="1">
    <location>
        <begin position="526"/>
        <end position="555"/>
    </location>
</feature>
<name>A0A6G1INE4_9PLEO</name>
<sequence length="629" mass="70298">MSRPGVNLAVTKDGGSYNKLRRPDDFVAALTSHSSPENEATRATPTDPHKRKLEEAGISVTEDDDEPESKRQKEAHGLKPSLPSPKPFAADPRRIRRPVQDCGMQSMFPGLDDEDSSDEATKEALAYLRSVRSEASTIPKLLVAAPEIADDEPDRRMYNDGRGDYRAVYKDGTWVAMDLDLAKTADDYWSEHSDDLDPQEQYYKSLLRRHEGLRTTLANADPKELAGLVKADPSKYLNIKPPTSKAAWLRTLEEDFPTPARVAHIYDHNIFWGLQHCTETLDRYETISKQKSCWIWTLLAMAPERGTLDYYRIGQIRDLGHKAGQFGILLRNGARQSPPSEDEDESIEEWAPDGEDEEISLLGDTQVEENGETGAAIPESRDPQYVKEGEVNNIGAQGDGADDRDAGTLPPAEKKDDSDDSAAMSMSEDEGEVTDDDESKVEDEAANLEEARARLLAQLGDRLIQPSVPPPKRPRHRHNGKVCKDPDCRKGTQHKGSSRADKPKESPSPWHAPQPQPPASVYASRAEAEMQRQRMREVELAKATMGRDDEHDTAKARVTFDNTEDSEETQGCSKRPIVKDGAEDEEDSKANEEDVDPIDLNTRVTIDMILTVVAECYGQKDLLRFREVW</sequence>
<feature type="compositionally biased region" description="Acidic residues" evidence="1">
    <location>
        <begin position="427"/>
        <end position="447"/>
    </location>
</feature>